<dbReference type="EMBL" id="RBID01000011">
    <property type="protein sequence ID" value="RKQ61232.1"/>
    <property type="molecule type" value="Genomic_DNA"/>
</dbReference>
<proteinExistence type="predicted"/>
<organism evidence="1 2">
    <name type="scientific">Vogesella indigofera</name>
    <name type="common">Pseudomonas indigofera</name>
    <dbReference type="NCBI Taxonomy" id="45465"/>
    <lineage>
        <taxon>Bacteria</taxon>
        <taxon>Pseudomonadati</taxon>
        <taxon>Pseudomonadota</taxon>
        <taxon>Betaproteobacteria</taxon>
        <taxon>Neisseriales</taxon>
        <taxon>Chromobacteriaceae</taxon>
        <taxon>Vogesella</taxon>
    </lineage>
</organism>
<sequence length="96" mass="9493">MSKLSANPIGANIALGAASASATIPNALSGQKPRSFRISTNNGAYVRWGKGAQVAAAGDFLLPANECATIIANGADTIAALQLGAGGVLNVIALED</sequence>
<name>A0A495BKU5_VOGIN</name>
<reference evidence="1 2" key="1">
    <citation type="submission" date="2018-10" db="EMBL/GenBank/DDBJ databases">
        <title>Genomic Encyclopedia of Type Strains, Phase IV (KMG-IV): sequencing the most valuable type-strain genomes for metagenomic binning, comparative biology and taxonomic classification.</title>
        <authorList>
            <person name="Goeker M."/>
        </authorList>
    </citation>
    <scope>NUCLEOTIDE SEQUENCE [LARGE SCALE GENOMIC DNA]</scope>
    <source>
        <strain evidence="1 2">DSM 3303</strain>
    </source>
</reference>
<comment type="caution">
    <text evidence="1">The sequence shown here is derived from an EMBL/GenBank/DDBJ whole genome shotgun (WGS) entry which is preliminary data.</text>
</comment>
<dbReference type="Proteomes" id="UP000279384">
    <property type="component" value="Unassembled WGS sequence"/>
</dbReference>
<accession>A0A495BKU5</accession>
<dbReference type="AlphaFoldDB" id="A0A495BKU5"/>
<gene>
    <name evidence="1" type="ORF">C8E02_0999</name>
</gene>
<evidence type="ECO:0000313" key="1">
    <source>
        <dbReference type="EMBL" id="RKQ61232.1"/>
    </source>
</evidence>
<dbReference type="RefSeq" id="WP_120809866.1">
    <property type="nucleotide sequence ID" value="NZ_RBID01000011.1"/>
</dbReference>
<evidence type="ECO:0000313" key="2">
    <source>
        <dbReference type="Proteomes" id="UP000279384"/>
    </source>
</evidence>
<protein>
    <submittedName>
        <fullName evidence="1">Uncharacterized protein</fullName>
    </submittedName>
</protein>